<evidence type="ECO:0000256" key="1">
    <source>
        <dbReference type="SAM" id="SignalP"/>
    </source>
</evidence>
<dbReference type="AlphaFoldDB" id="A0A6J4QF04"/>
<protein>
    <submittedName>
        <fullName evidence="2">Uncharacterized protein</fullName>
    </submittedName>
</protein>
<feature type="signal peptide" evidence="1">
    <location>
        <begin position="1"/>
        <end position="20"/>
    </location>
</feature>
<accession>A0A6J4QF04</accession>
<name>A0A6J4QF04_9ACTN</name>
<gene>
    <name evidence="2" type="ORF">AVDCRST_MAG35-3078</name>
</gene>
<evidence type="ECO:0000313" key="2">
    <source>
        <dbReference type="EMBL" id="CAA9438130.1"/>
    </source>
</evidence>
<proteinExistence type="predicted"/>
<reference evidence="2" key="1">
    <citation type="submission" date="2020-02" db="EMBL/GenBank/DDBJ databases">
        <authorList>
            <person name="Meier V. D."/>
        </authorList>
    </citation>
    <scope>NUCLEOTIDE SEQUENCE</scope>
    <source>
        <strain evidence="2">AVDCRST_MAG35</strain>
    </source>
</reference>
<sequence>MTLLALIAASWIAVSLVATAAFCAVATAVKRGTPALDAPSAPVLPLLAGAGHGSSAPAVVLPAQRRTSPAPALTV</sequence>
<feature type="chain" id="PRO_5026975862" evidence="1">
    <location>
        <begin position="21"/>
        <end position="75"/>
    </location>
</feature>
<organism evidence="2">
    <name type="scientific">uncultured Quadrisphaera sp</name>
    <dbReference type="NCBI Taxonomy" id="904978"/>
    <lineage>
        <taxon>Bacteria</taxon>
        <taxon>Bacillati</taxon>
        <taxon>Actinomycetota</taxon>
        <taxon>Actinomycetes</taxon>
        <taxon>Kineosporiales</taxon>
        <taxon>Kineosporiaceae</taxon>
        <taxon>Quadrisphaera</taxon>
        <taxon>environmental samples</taxon>
    </lineage>
</organism>
<keyword evidence="1" id="KW-0732">Signal</keyword>
<dbReference type="EMBL" id="CADCUY010000586">
    <property type="protein sequence ID" value="CAA9438130.1"/>
    <property type="molecule type" value="Genomic_DNA"/>
</dbReference>